<organism evidence="1 2">
    <name type="scientific">Parapedobacter pyrenivorans</name>
    <dbReference type="NCBI Taxonomy" id="1305674"/>
    <lineage>
        <taxon>Bacteria</taxon>
        <taxon>Pseudomonadati</taxon>
        <taxon>Bacteroidota</taxon>
        <taxon>Sphingobacteriia</taxon>
        <taxon>Sphingobacteriales</taxon>
        <taxon>Sphingobacteriaceae</taxon>
        <taxon>Parapedobacter</taxon>
    </lineage>
</organism>
<accession>A0A917HX50</accession>
<gene>
    <name evidence="1" type="ORF">GCM10007415_31220</name>
</gene>
<protein>
    <submittedName>
        <fullName evidence="1">Uncharacterized protein</fullName>
    </submittedName>
</protein>
<sequence>MDTKVGVILENPFDAFKNDVPTTSRTIAKPKKIYFIPDNLKGKVIAFSNMMFSGNEDYNSHKYKPQFPAEKYKKIRKTSFS</sequence>
<dbReference type="EMBL" id="BMER01000003">
    <property type="protein sequence ID" value="GGG93942.1"/>
    <property type="molecule type" value="Genomic_DNA"/>
</dbReference>
<proteinExistence type="predicted"/>
<name>A0A917HX50_9SPHI</name>
<reference evidence="1" key="2">
    <citation type="submission" date="2020-09" db="EMBL/GenBank/DDBJ databases">
        <authorList>
            <person name="Sun Q."/>
            <person name="Zhou Y."/>
        </authorList>
    </citation>
    <scope>NUCLEOTIDE SEQUENCE</scope>
    <source>
        <strain evidence="1">CGMCC 1.12195</strain>
    </source>
</reference>
<dbReference type="AlphaFoldDB" id="A0A917HX50"/>
<dbReference type="Proteomes" id="UP000660862">
    <property type="component" value="Unassembled WGS sequence"/>
</dbReference>
<evidence type="ECO:0000313" key="2">
    <source>
        <dbReference type="Proteomes" id="UP000660862"/>
    </source>
</evidence>
<keyword evidence="2" id="KW-1185">Reference proteome</keyword>
<evidence type="ECO:0000313" key="1">
    <source>
        <dbReference type="EMBL" id="GGG93942.1"/>
    </source>
</evidence>
<reference evidence="1" key="1">
    <citation type="journal article" date="2014" name="Int. J. Syst. Evol. Microbiol.">
        <title>Complete genome sequence of Corynebacterium casei LMG S-19264T (=DSM 44701T), isolated from a smear-ripened cheese.</title>
        <authorList>
            <consortium name="US DOE Joint Genome Institute (JGI-PGF)"/>
            <person name="Walter F."/>
            <person name="Albersmeier A."/>
            <person name="Kalinowski J."/>
            <person name="Ruckert C."/>
        </authorList>
    </citation>
    <scope>NUCLEOTIDE SEQUENCE</scope>
    <source>
        <strain evidence="1">CGMCC 1.12195</strain>
    </source>
</reference>
<comment type="caution">
    <text evidence="1">The sequence shown here is derived from an EMBL/GenBank/DDBJ whole genome shotgun (WGS) entry which is preliminary data.</text>
</comment>